<evidence type="ECO:0000313" key="1">
    <source>
        <dbReference type="EMBL" id="MDB6262388.1"/>
    </source>
</evidence>
<dbReference type="AlphaFoldDB" id="A0A9X3WA27"/>
<proteinExistence type="predicted"/>
<reference evidence="1" key="2">
    <citation type="submission" date="2022-10" db="EMBL/GenBank/DDBJ databases">
        <authorList>
            <person name="Kostovova I."/>
            <person name="Moravkova M."/>
            <person name="Pechar R."/>
        </authorList>
    </citation>
    <scope>NUCLEOTIDE SEQUENCE</scope>
    <source>
        <strain evidence="1">M356A</strain>
    </source>
</reference>
<dbReference type="Proteomes" id="UP001143700">
    <property type="component" value="Unassembled WGS sequence"/>
</dbReference>
<sequence>MNKRKESSWRLNRYDDIQKVYNFLQENKDVLNQIQETTKIPRPTLYRIANSDLSKLKNVKWKSINTLAKLADKEYIDSVLGDRPEVVSKTISFLIDERITGNDELAIKLRKIIKSDPLVMAQIAETITKSTNQKYSQESTDSGN</sequence>
<organism evidence="1 2">
    <name type="scientific">Lactobacillus amylovorus</name>
    <dbReference type="NCBI Taxonomy" id="1604"/>
    <lineage>
        <taxon>Bacteria</taxon>
        <taxon>Bacillati</taxon>
        <taxon>Bacillota</taxon>
        <taxon>Bacilli</taxon>
        <taxon>Lactobacillales</taxon>
        <taxon>Lactobacillaceae</taxon>
        <taxon>Lactobacillus</taxon>
    </lineage>
</organism>
<evidence type="ECO:0000313" key="2">
    <source>
        <dbReference type="Proteomes" id="UP001143700"/>
    </source>
</evidence>
<name>A0A9X3WA27_LACAM</name>
<accession>A0A9X3WA27</accession>
<comment type="caution">
    <text evidence="1">The sequence shown here is derived from an EMBL/GenBank/DDBJ whole genome shotgun (WGS) entry which is preliminary data.</text>
</comment>
<dbReference type="RefSeq" id="WP_271870282.1">
    <property type="nucleotide sequence ID" value="NZ_JAOTGU010000010.1"/>
</dbReference>
<dbReference type="EMBL" id="JAOTGU010000010">
    <property type="protein sequence ID" value="MDB6262388.1"/>
    <property type="molecule type" value="Genomic_DNA"/>
</dbReference>
<protein>
    <submittedName>
        <fullName evidence="1">Uncharacterized protein</fullName>
    </submittedName>
</protein>
<gene>
    <name evidence="1" type="ORF">ODV15_07480</name>
</gene>
<reference evidence="1" key="1">
    <citation type="journal article" date="2022" name="Microorganisms">
        <title>Antibiotic Susceptibility, Resistance Gene Determinants and Corresponding Genomic Regions in Lactobacillus amylovorus Isolates Derived from Wild Boars and Domestic Pigs.</title>
        <authorList>
            <person name="Moravkova M."/>
            <person name="Kostovova I."/>
            <person name="Kavanova K."/>
            <person name="Pechar R."/>
            <person name="Stanek S."/>
            <person name="Brychta A."/>
            <person name="Zeman M."/>
            <person name="Kubasova T."/>
        </authorList>
    </citation>
    <scope>NUCLEOTIDE SEQUENCE</scope>
    <source>
        <strain evidence="1">M356A</strain>
    </source>
</reference>